<protein>
    <submittedName>
        <fullName evidence="1">Uncharacterized protein</fullName>
    </submittedName>
</protein>
<reference evidence="1" key="1">
    <citation type="submission" date="2018-01" db="EMBL/GenBank/DDBJ databases">
        <authorList>
            <person name="Mao J.F."/>
        </authorList>
    </citation>
    <scope>NUCLEOTIDE SEQUENCE</scope>
    <source>
        <strain evidence="1">Huo1</strain>
        <tissue evidence="1">Leaf</tissue>
    </source>
</reference>
<comment type="caution">
    <text evidence="1">The sequence shown here is derived from an EMBL/GenBank/DDBJ whole genome shotgun (WGS) entry which is preliminary data.</text>
</comment>
<organism evidence="1">
    <name type="scientific">Salvia splendens</name>
    <name type="common">Scarlet sage</name>
    <dbReference type="NCBI Taxonomy" id="180675"/>
    <lineage>
        <taxon>Eukaryota</taxon>
        <taxon>Viridiplantae</taxon>
        <taxon>Streptophyta</taxon>
        <taxon>Embryophyta</taxon>
        <taxon>Tracheophyta</taxon>
        <taxon>Spermatophyta</taxon>
        <taxon>Magnoliopsida</taxon>
        <taxon>eudicotyledons</taxon>
        <taxon>Gunneridae</taxon>
        <taxon>Pentapetalae</taxon>
        <taxon>asterids</taxon>
        <taxon>lamiids</taxon>
        <taxon>Lamiales</taxon>
        <taxon>Lamiaceae</taxon>
        <taxon>Nepetoideae</taxon>
        <taxon>Mentheae</taxon>
        <taxon>Salviinae</taxon>
        <taxon>Salvia</taxon>
        <taxon>Salvia subgen. Calosphace</taxon>
        <taxon>core Calosphace</taxon>
    </lineage>
</organism>
<dbReference type="Gene3D" id="1.20.5.4130">
    <property type="match status" value="1"/>
</dbReference>
<reference evidence="1" key="2">
    <citation type="submission" date="2020-08" db="EMBL/GenBank/DDBJ databases">
        <title>Plant Genome Project.</title>
        <authorList>
            <person name="Zhang R.-G."/>
        </authorList>
    </citation>
    <scope>NUCLEOTIDE SEQUENCE</scope>
    <source>
        <strain evidence="1">Huo1</strain>
        <tissue evidence="1">Leaf</tissue>
    </source>
</reference>
<evidence type="ECO:0000313" key="2">
    <source>
        <dbReference type="Proteomes" id="UP000298416"/>
    </source>
</evidence>
<dbReference type="EMBL" id="PNBA02000001">
    <property type="protein sequence ID" value="KAG6437999.1"/>
    <property type="molecule type" value="Genomic_DNA"/>
</dbReference>
<accession>A0A8X9AED9</accession>
<dbReference type="AlphaFoldDB" id="A0A8X9AED9"/>
<dbReference type="Proteomes" id="UP000298416">
    <property type="component" value="Unassembled WGS sequence"/>
</dbReference>
<proteinExistence type="predicted"/>
<sequence length="108" mass="12550">MAYEALESLQQTLLLLILQRHDDHVIIPAVKQQIVSIHHKAVVLQFNLKQFPEKETIRELGQLAVELKSTVGDVVDYCKSNSDILLLLVRLYSRVKLKISFKWQRISR</sequence>
<name>A0A8X9AED9_SALSN</name>
<gene>
    <name evidence="1" type="ORF">SASPL_102932</name>
</gene>
<keyword evidence="2" id="KW-1185">Reference proteome</keyword>
<evidence type="ECO:0000313" key="1">
    <source>
        <dbReference type="EMBL" id="KAG6437999.1"/>
    </source>
</evidence>